<feature type="region of interest" description="Disordered" evidence="1">
    <location>
        <begin position="398"/>
        <end position="430"/>
    </location>
</feature>
<dbReference type="SUPFAM" id="SSF56112">
    <property type="entry name" value="Protein kinase-like (PK-like)"/>
    <property type="match status" value="1"/>
</dbReference>
<dbReference type="Proteomes" id="UP001437256">
    <property type="component" value="Unassembled WGS sequence"/>
</dbReference>
<keyword evidence="4" id="KW-1185">Reference proteome</keyword>
<feature type="compositionally biased region" description="Polar residues" evidence="1">
    <location>
        <begin position="122"/>
        <end position="137"/>
    </location>
</feature>
<evidence type="ECO:0000313" key="3">
    <source>
        <dbReference type="EMBL" id="KAL0057350.1"/>
    </source>
</evidence>
<dbReference type="InterPro" id="IPR051681">
    <property type="entry name" value="Ser/Thr_Kinases-Pseudokinases"/>
</dbReference>
<dbReference type="PANTHER" id="PTHR44329:SF214">
    <property type="entry name" value="PROTEIN KINASE DOMAIN-CONTAINING PROTEIN"/>
    <property type="match status" value="1"/>
</dbReference>
<accession>A0ABR2Z7W7</accession>
<feature type="compositionally biased region" description="Basic and acidic residues" evidence="1">
    <location>
        <begin position="417"/>
        <end position="430"/>
    </location>
</feature>
<feature type="compositionally biased region" description="Polar residues" evidence="1">
    <location>
        <begin position="1"/>
        <end position="18"/>
    </location>
</feature>
<gene>
    <name evidence="3" type="ORF">AAF712_016016</name>
</gene>
<evidence type="ECO:0000256" key="1">
    <source>
        <dbReference type="SAM" id="MobiDB-lite"/>
    </source>
</evidence>
<comment type="caution">
    <text evidence="3">The sequence shown here is derived from an EMBL/GenBank/DDBJ whole genome shotgun (WGS) entry which is preliminary data.</text>
</comment>
<reference evidence="3 4" key="1">
    <citation type="submission" date="2024-05" db="EMBL/GenBank/DDBJ databases">
        <title>A draft genome resource for the thread blight pathogen Marasmius tenuissimus strain MS-2.</title>
        <authorList>
            <person name="Yulfo-Soto G.E."/>
            <person name="Baruah I.K."/>
            <person name="Amoako-Attah I."/>
            <person name="Bukari Y."/>
            <person name="Meinhardt L.W."/>
            <person name="Bailey B.A."/>
            <person name="Cohen S.P."/>
        </authorList>
    </citation>
    <scope>NUCLEOTIDE SEQUENCE [LARGE SCALE GENOMIC DNA]</scope>
    <source>
        <strain evidence="3 4">MS-2</strain>
    </source>
</reference>
<dbReference type="InterPro" id="IPR001245">
    <property type="entry name" value="Ser-Thr/Tyr_kinase_cat_dom"/>
</dbReference>
<dbReference type="Gene3D" id="1.10.510.10">
    <property type="entry name" value="Transferase(Phosphotransferase) domain 1"/>
    <property type="match status" value="1"/>
</dbReference>
<feature type="region of interest" description="Disordered" evidence="1">
    <location>
        <begin position="1"/>
        <end position="84"/>
    </location>
</feature>
<feature type="region of interest" description="Disordered" evidence="1">
    <location>
        <begin position="122"/>
        <end position="142"/>
    </location>
</feature>
<evidence type="ECO:0000259" key="2">
    <source>
        <dbReference type="PROSITE" id="PS50011"/>
    </source>
</evidence>
<feature type="domain" description="Protein kinase" evidence="2">
    <location>
        <begin position="504"/>
        <end position="608"/>
    </location>
</feature>
<feature type="non-terminal residue" evidence="3">
    <location>
        <position position="608"/>
    </location>
</feature>
<dbReference type="InterPro" id="IPR011009">
    <property type="entry name" value="Kinase-like_dom_sf"/>
</dbReference>
<feature type="region of interest" description="Disordered" evidence="1">
    <location>
        <begin position="341"/>
        <end position="370"/>
    </location>
</feature>
<protein>
    <recommendedName>
        <fullName evidence="2">Protein kinase domain-containing protein</fullName>
    </recommendedName>
</protein>
<sequence>MLPNRRLQQGDVTTMYTSTHEDNKQRSAIPGQTSETQETYEDDQDDTSSDPSHLILPTPSPGLTPAHHYHHSPAADPSPPTWNVYDPPPISAGLKRSYDHAEAYNVKDFFSDMKKRRFNPSYSHMAQRPNSISSPYQHQRHSNPRSVSLDIRTPEELAVVNKFLVTLGRDVTGTVPNHHHPPAPTANAAPEYFDPVSLNQMGLAGMPGIPSDADFAVAAGAYNPVAPYAHTRHSHSHSHSSYSPMYPPSAYSNKYPYAANQPTPPLDTASLAGPGAGDFPHSHSSHSRLSGTGHSPQFDYMRPRVSSSGSVFNGPHVSVGISAGGYGTKQYRPIVPLKSAGPGTSPLPQSQGEVRTLTPARGDPINPTSILATTQDDTRFIYQSLLNEYFRSLEGRGGDGAGEAVAQSHRTPGKRAGSREVENRSMHEESISRVRKFFEDEPKCRKVLQMKGDRAQRWLDLLQALMDNSRYPRQTRSNIFKVMLHLSKNSGMYPECLTIKNVEKLGEHPVAGGGFGDVWKGRVADQTVCLKIVRVFGASDLQQLLKEYMQEAIVWQQLQHPNLLPFVGMYYLDKSRGQLCLVSPWMERGNLVTYLKDTPKEKVNHYSL</sequence>
<feature type="compositionally biased region" description="Acidic residues" evidence="1">
    <location>
        <begin position="38"/>
        <end position="48"/>
    </location>
</feature>
<dbReference type="PANTHER" id="PTHR44329">
    <property type="entry name" value="SERINE/THREONINE-PROTEIN KINASE TNNI3K-RELATED"/>
    <property type="match status" value="1"/>
</dbReference>
<proteinExistence type="predicted"/>
<dbReference type="EMBL" id="JBBXMP010000578">
    <property type="protein sequence ID" value="KAL0057350.1"/>
    <property type="molecule type" value="Genomic_DNA"/>
</dbReference>
<name>A0ABR2Z7W7_9AGAR</name>
<evidence type="ECO:0000313" key="4">
    <source>
        <dbReference type="Proteomes" id="UP001437256"/>
    </source>
</evidence>
<feature type="region of interest" description="Disordered" evidence="1">
    <location>
        <begin position="256"/>
        <end position="299"/>
    </location>
</feature>
<dbReference type="Pfam" id="PF07714">
    <property type="entry name" value="PK_Tyr_Ser-Thr"/>
    <property type="match status" value="1"/>
</dbReference>
<dbReference type="InterPro" id="IPR000719">
    <property type="entry name" value="Prot_kinase_dom"/>
</dbReference>
<dbReference type="PROSITE" id="PS50011">
    <property type="entry name" value="PROTEIN_KINASE_DOM"/>
    <property type="match status" value="1"/>
</dbReference>
<organism evidence="3 4">
    <name type="scientific">Marasmius tenuissimus</name>
    <dbReference type="NCBI Taxonomy" id="585030"/>
    <lineage>
        <taxon>Eukaryota</taxon>
        <taxon>Fungi</taxon>
        <taxon>Dikarya</taxon>
        <taxon>Basidiomycota</taxon>
        <taxon>Agaricomycotina</taxon>
        <taxon>Agaricomycetes</taxon>
        <taxon>Agaricomycetidae</taxon>
        <taxon>Agaricales</taxon>
        <taxon>Marasmiineae</taxon>
        <taxon>Marasmiaceae</taxon>
        <taxon>Marasmius</taxon>
    </lineage>
</organism>